<feature type="transmembrane region" description="Helical" evidence="6">
    <location>
        <begin position="465"/>
        <end position="486"/>
    </location>
</feature>
<feature type="transmembrane region" description="Helical" evidence="6">
    <location>
        <begin position="510"/>
        <end position="531"/>
    </location>
</feature>
<evidence type="ECO:0000256" key="5">
    <source>
        <dbReference type="ARBA" id="ARBA00023136"/>
    </source>
</evidence>
<feature type="transmembrane region" description="Helical" evidence="6">
    <location>
        <begin position="112"/>
        <end position="133"/>
    </location>
</feature>
<proteinExistence type="inferred from homology"/>
<dbReference type="PANTHER" id="PTHR11654">
    <property type="entry name" value="OLIGOPEPTIDE TRANSPORTER-RELATED"/>
    <property type="match status" value="1"/>
</dbReference>
<feature type="transmembrane region" description="Helical" evidence="6">
    <location>
        <begin position="224"/>
        <end position="243"/>
    </location>
</feature>
<dbReference type="Gramene" id="TraesWEE_scaffold_014187_01G000300.1">
    <property type="protein sequence ID" value="TraesWEE_scaffold_014187_01G000300.1"/>
    <property type="gene ID" value="TraesWEE_scaffold_014187_01G000300"/>
</dbReference>
<evidence type="ECO:0000256" key="1">
    <source>
        <dbReference type="ARBA" id="ARBA00004141"/>
    </source>
</evidence>
<dbReference type="FunFam" id="1.20.1250.20:FF:000410">
    <property type="entry name" value="POT family protein"/>
    <property type="match status" value="1"/>
</dbReference>
<dbReference type="Gramene" id="TraesCS2B03G1551600.1">
    <property type="protein sequence ID" value="TraesCS2B03G1551600.1.CDS"/>
    <property type="gene ID" value="TraesCS2B03G1551600"/>
</dbReference>
<feature type="transmembrane region" description="Helical" evidence="6">
    <location>
        <begin position="434"/>
        <end position="453"/>
    </location>
</feature>
<dbReference type="OMA" id="CIIMICT"/>
<dbReference type="Gene3D" id="1.20.1250.20">
    <property type="entry name" value="MFS general substrate transporter like domains"/>
    <property type="match status" value="1"/>
</dbReference>
<evidence type="ECO:0000256" key="3">
    <source>
        <dbReference type="ARBA" id="ARBA00022692"/>
    </source>
</evidence>
<dbReference type="Gramene" id="TraesCS2B02G626600.1">
    <property type="protein sequence ID" value="TraesCS2B02G626600.1"/>
    <property type="gene ID" value="TraesCS2B02G626600"/>
</dbReference>
<dbReference type="RefSeq" id="XP_044327106.1">
    <property type="nucleotide sequence ID" value="XM_044471171.1"/>
</dbReference>
<dbReference type="Gramene" id="TraesSTA2B03G01070650.1">
    <property type="protein sequence ID" value="TraesSTA2B03G01070650.1"/>
    <property type="gene ID" value="TraesSTA2B03G01070650"/>
</dbReference>
<dbReference type="AlphaFoldDB" id="A0A3B6CHK9"/>
<dbReference type="Pfam" id="PF00854">
    <property type="entry name" value="PTR2"/>
    <property type="match status" value="1"/>
</dbReference>
<evidence type="ECO:0000313" key="7">
    <source>
        <dbReference type="EnsemblPlants" id="TraesCS2B02G626600.1"/>
    </source>
</evidence>
<dbReference type="InterPro" id="IPR036259">
    <property type="entry name" value="MFS_trans_sf"/>
</dbReference>
<feature type="transmembrane region" description="Helical" evidence="6">
    <location>
        <begin position="78"/>
        <end position="100"/>
    </location>
</feature>
<feature type="transmembrane region" description="Helical" evidence="6">
    <location>
        <begin position="44"/>
        <end position="66"/>
    </location>
</feature>
<keyword evidence="5 6" id="KW-0472">Membrane</keyword>
<accession>A0A3B6CHK9</accession>
<dbReference type="SUPFAM" id="SSF103473">
    <property type="entry name" value="MFS general substrate transporter"/>
    <property type="match status" value="1"/>
</dbReference>
<dbReference type="Gramene" id="TraesLDM2B03G01080000.1">
    <property type="protein sequence ID" value="TraesLDM2B03G01080000.1"/>
    <property type="gene ID" value="TraesLDM2B03G01080000"/>
</dbReference>
<gene>
    <name evidence="7" type="primary">LOC123047582</name>
</gene>
<keyword evidence="4 6" id="KW-1133">Transmembrane helix</keyword>
<feature type="transmembrane region" description="Helical" evidence="6">
    <location>
        <begin position="153"/>
        <end position="178"/>
    </location>
</feature>
<dbReference type="GO" id="GO:0055085">
    <property type="term" value="P:transmembrane transport"/>
    <property type="evidence" value="ECO:0000318"/>
    <property type="project" value="GO_Central"/>
</dbReference>
<feature type="transmembrane region" description="Helical" evidence="6">
    <location>
        <begin position="381"/>
        <end position="402"/>
    </location>
</feature>
<sequence>MVDAEAPLLRPAEDDGDEAAPLAGVSDFRGRPVSRAGSGGWRSALFVVVLEIAGNFAFFGVSSNLITYLTGPLGHSNAAAAAAVNAWSGTACLMPLLGAFVADSWLGRYRSIILACTLYVLGYGMVTLASTLLEQSFAAGDIHISSGPSSLQVAFFYASLYLIALAQGADKPCALAFAADQFDPEHPKERASRSSLFNWWFFSMAVGISISVAVVSYIQENVGWGIGFGMLCIIMICTFVVFLSGTPTYRFCAPTTNVESPFVRLGRSLGTLIKSSSFPFSTNRHQDEDVVAKSEEARSMLRLLPIWAACLAYGVAYAQIMTLFNKQGRTLDRRFFGGLELPPAALQTLGPASILLFVPIYDRLLVPALGLVTGKPSGLTLLQRMGAGMTVSMGAIIAAALVEGQRLETAREHGLVDDAGATVPMSWVWLVPQYVMMGVADVLAVVGMQEFFYDQMPRELRSLGLALYFSVMGIGGFISSALISFIDRVTRSGGGDGWFADNLNRAHLDYFYWLLAGLSAAELVLFLWLASSYTYNKSHKRIQH</sequence>
<name>A0A3B6CHK9_WHEAT</name>
<reference evidence="7" key="2">
    <citation type="submission" date="2018-10" db="UniProtKB">
        <authorList>
            <consortium name="EnsemblPlants"/>
        </authorList>
    </citation>
    <scope>IDENTIFICATION</scope>
</reference>
<feature type="transmembrane region" description="Helical" evidence="6">
    <location>
        <begin position="344"/>
        <end position="361"/>
    </location>
</feature>
<dbReference type="Gramene" id="TraesNOR2B03G01095030.1">
    <property type="protein sequence ID" value="TraesNOR2B03G01095030.1"/>
    <property type="gene ID" value="TraesNOR2B03G01095030"/>
</dbReference>
<reference evidence="7" key="1">
    <citation type="submission" date="2018-08" db="EMBL/GenBank/DDBJ databases">
        <authorList>
            <person name="Rossello M."/>
        </authorList>
    </citation>
    <scope>NUCLEOTIDE SEQUENCE [LARGE SCALE GENOMIC DNA]</scope>
    <source>
        <strain evidence="7">cv. Chinese Spring</strain>
    </source>
</reference>
<keyword evidence="8" id="KW-1185">Reference proteome</keyword>
<dbReference type="GO" id="GO:0016020">
    <property type="term" value="C:membrane"/>
    <property type="evidence" value="ECO:0000318"/>
    <property type="project" value="GO_Central"/>
</dbReference>
<keyword evidence="3 6" id="KW-0812">Transmembrane</keyword>
<evidence type="ECO:0000256" key="2">
    <source>
        <dbReference type="ARBA" id="ARBA00005982"/>
    </source>
</evidence>
<dbReference type="EnsemblPlants" id="TraesCS2B02G626600.1">
    <property type="protein sequence ID" value="TraesCS2B02G626600.1"/>
    <property type="gene ID" value="TraesCS2B02G626600"/>
</dbReference>
<organism evidence="7">
    <name type="scientific">Triticum aestivum</name>
    <name type="common">Wheat</name>
    <dbReference type="NCBI Taxonomy" id="4565"/>
    <lineage>
        <taxon>Eukaryota</taxon>
        <taxon>Viridiplantae</taxon>
        <taxon>Streptophyta</taxon>
        <taxon>Embryophyta</taxon>
        <taxon>Tracheophyta</taxon>
        <taxon>Spermatophyta</taxon>
        <taxon>Magnoliopsida</taxon>
        <taxon>Liliopsida</taxon>
        <taxon>Poales</taxon>
        <taxon>Poaceae</taxon>
        <taxon>BOP clade</taxon>
        <taxon>Pooideae</taxon>
        <taxon>Triticodae</taxon>
        <taxon>Triticeae</taxon>
        <taxon>Triticinae</taxon>
        <taxon>Triticum</taxon>
    </lineage>
</organism>
<protein>
    <submittedName>
        <fullName evidence="7">Uncharacterized protein</fullName>
    </submittedName>
</protein>
<dbReference type="GeneID" id="123047582"/>
<dbReference type="Proteomes" id="UP000019116">
    <property type="component" value="Chromosome 2B"/>
</dbReference>
<evidence type="ECO:0000256" key="6">
    <source>
        <dbReference type="SAM" id="Phobius"/>
    </source>
</evidence>
<dbReference type="InterPro" id="IPR000109">
    <property type="entry name" value="POT_fam"/>
</dbReference>
<feature type="transmembrane region" description="Helical" evidence="6">
    <location>
        <begin position="303"/>
        <end position="324"/>
    </location>
</feature>
<feature type="transmembrane region" description="Helical" evidence="6">
    <location>
        <begin position="199"/>
        <end position="218"/>
    </location>
</feature>
<dbReference type="OrthoDB" id="8904098at2759"/>
<comment type="similarity">
    <text evidence="2">Belongs to the major facilitator superfamily. Proton-dependent oligopeptide transporter (POT/PTR) (TC 2.A.17) family.</text>
</comment>
<dbReference type="SMR" id="A0A3B6CHK9"/>
<evidence type="ECO:0000256" key="4">
    <source>
        <dbReference type="ARBA" id="ARBA00022989"/>
    </source>
</evidence>
<comment type="subcellular location">
    <subcellularLocation>
        <location evidence="1">Membrane</location>
        <topology evidence="1">Multi-pass membrane protein</topology>
    </subcellularLocation>
</comment>
<dbReference type="PaxDb" id="4565-Traes_2BL_8E652062B.1"/>
<dbReference type="GO" id="GO:0022857">
    <property type="term" value="F:transmembrane transporter activity"/>
    <property type="evidence" value="ECO:0000318"/>
    <property type="project" value="GO_Central"/>
</dbReference>
<evidence type="ECO:0000313" key="8">
    <source>
        <dbReference type="Proteomes" id="UP000019116"/>
    </source>
</evidence>